<keyword evidence="2" id="KW-1185">Reference proteome</keyword>
<accession>A0A6G8Q0D3</accession>
<gene>
    <name evidence="1" type="ORF">GBA65_16655</name>
</gene>
<dbReference type="Proteomes" id="UP000502706">
    <property type="component" value="Chromosome"/>
</dbReference>
<sequence>MAEEAQDGRAELKISAEQARAIAELLRYVISLNTTAGLLSPTERRLTTPTYRAVELAARALEGETLEEALEGCESSWTGSLEHDYERSLEILLEANRNALRDAMSALLRPDRFAQYLTISQEQFLELVKSGMQPLLKKPEKPE</sequence>
<proteinExistence type="predicted"/>
<organism evidence="1 2">
    <name type="scientific">Rubrobacter marinus</name>
    <dbReference type="NCBI Taxonomy" id="2653852"/>
    <lineage>
        <taxon>Bacteria</taxon>
        <taxon>Bacillati</taxon>
        <taxon>Actinomycetota</taxon>
        <taxon>Rubrobacteria</taxon>
        <taxon>Rubrobacterales</taxon>
        <taxon>Rubrobacteraceae</taxon>
        <taxon>Rubrobacter</taxon>
    </lineage>
</organism>
<dbReference type="EMBL" id="CP045121">
    <property type="protein sequence ID" value="QIN79888.1"/>
    <property type="molecule type" value="Genomic_DNA"/>
</dbReference>
<dbReference type="RefSeq" id="WP_166397563.1">
    <property type="nucleotide sequence ID" value="NZ_CP045121.1"/>
</dbReference>
<evidence type="ECO:0000313" key="1">
    <source>
        <dbReference type="EMBL" id="QIN79888.1"/>
    </source>
</evidence>
<dbReference type="AlphaFoldDB" id="A0A6G8Q0D3"/>
<name>A0A6G8Q0D3_9ACTN</name>
<protein>
    <submittedName>
        <fullName evidence="1">Uncharacterized protein</fullName>
    </submittedName>
</protein>
<reference evidence="1 2" key="1">
    <citation type="submission" date="2019-10" db="EMBL/GenBank/DDBJ databases">
        <title>Rubrobacter sp nov SCSIO 52915 isolated from a deep-sea sediment in the South China Sea.</title>
        <authorList>
            <person name="Chen R.W."/>
        </authorList>
    </citation>
    <scope>NUCLEOTIDE SEQUENCE [LARGE SCALE GENOMIC DNA]</scope>
    <source>
        <strain evidence="1 2">SCSIO 52915</strain>
    </source>
</reference>
<dbReference type="KEGG" id="rmar:GBA65_16655"/>
<evidence type="ECO:0000313" key="2">
    <source>
        <dbReference type="Proteomes" id="UP000502706"/>
    </source>
</evidence>